<proteinExistence type="predicted"/>
<sequence length="373" mass="42526">MDIAVVIPLFNGELWIRQTLEAVFSQSKLPTEVIVVDDGSEDRSPEIVKSFSGAKLLRNPQKGCQFARNFGFQQTTASLVTFLDQDDIWHPDHLQILSSLLEQYPESSAAVAKDCLFTSDRDLVFSPPTVKPELFDPWNMFPLNQIHAPASVLIRRSALEEIGGWTTQFWGGTDAYMWFRLSVCYPLVRNRSVTIGYRIQDKSTSHQWRLQKAQSFFATVMISSETVLADRIAVRPQEVDRLKKRLAVFRPMADVLKAVSNSDRTLLRSSALELESALSDESDQFTKLICGMLWWYLTPGLTLGNLAQNQGVIKIVQESWPRDVEKTTQLIPFHPRSSVSSKILLRYLLRNPWRLDLWGDFSNLLIARFAKSK</sequence>
<reference evidence="2 3" key="1">
    <citation type="submission" date="2024-09" db="EMBL/GenBank/DDBJ databases">
        <title>Floridaenema gen nov. (Aerosakkonemataceae, Aerosakkonematales ord. nov., Cyanobacteria) from benthic tropical and subtropical fresh waters, with the description of four new species.</title>
        <authorList>
            <person name="Moretto J.A."/>
            <person name="Berthold D.E."/>
            <person name="Lefler F.W."/>
            <person name="Huang I.-S."/>
            <person name="Laughinghouse H. IV."/>
        </authorList>
    </citation>
    <scope>NUCLEOTIDE SEQUENCE [LARGE SCALE GENOMIC DNA]</scope>
    <source>
        <strain evidence="2 3">BLCC-F50</strain>
    </source>
</reference>
<dbReference type="InterPro" id="IPR001173">
    <property type="entry name" value="Glyco_trans_2-like"/>
</dbReference>
<protein>
    <submittedName>
        <fullName evidence="2">Glycosyltransferase family 2 protein</fullName>
    </submittedName>
</protein>
<dbReference type="Gene3D" id="3.90.550.10">
    <property type="entry name" value="Spore Coat Polysaccharide Biosynthesis Protein SpsA, Chain A"/>
    <property type="match status" value="1"/>
</dbReference>
<dbReference type="PANTHER" id="PTHR43685:SF2">
    <property type="entry name" value="GLYCOSYLTRANSFERASE 2-LIKE DOMAIN-CONTAINING PROTEIN"/>
    <property type="match status" value="1"/>
</dbReference>
<feature type="domain" description="Glycosyltransferase 2-like" evidence="1">
    <location>
        <begin position="5"/>
        <end position="161"/>
    </location>
</feature>
<keyword evidence="3" id="KW-1185">Reference proteome</keyword>
<dbReference type="RefSeq" id="WP_413263131.1">
    <property type="nucleotide sequence ID" value="NZ_JBHFNR010000075.1"/>
</dbReference>
<dbReference type="InterPro" id="IPR050834">
    <property type="entry name" value="Glycosyltransf_2"/>
</dbReference>
<dbReference type="CDD" id="cd00761">
    <property type="entry name" value="Glyco_tranf_GTA_type"/>
    <property type="match status" value="1"/>
</dbReference>
<gene>
    <name evidence="2" type="ORF">ACE1CI_11220</name>
</gene>
<dbReference type="PANTHER" id="PTHR43685">
    <property type="entry name" value="GLYCOSYLTRANSFERASE"/>
    <property type="match status" value="1"/>
</dbReference>
<dbReference type="SUPFAM" id="SSF53448">
    <property type="entry name" value="Nucleotide-diphospho-sugar transferases"/>
    <property type="match status" value="1"/>
</dbReference>
<dbReference type="Pfam" id="PF00535">
    <property type="entry name" value="Glycos_transf_2"/>
    <property type="match status" value="1"/>
</dbReference>
<accession>A0ABV4XP43</accession>
<comment type="caution">
    <text evidence="2">The sequence shown here is derived from an EMBL/GenBank/DDBJ whole genome shotgun (WGS) entry which is preliminary data.</text>
</comment>
<dbReference type="EMBL" id="JBHFNR010000075">
    <property type="protein sequence ID" value="MFB2893473.1"/>
    <property type="molecule type" value="Genomic_DNA"/>
</dbReference>
<evidence type="ECO:0000259" key="1">
    <source>
        <dbReference type="Pfam" id="PF00535"/>
    </source>
</evidence>
<name>A0ABV4XP43_9CYAN</name>
<dbReference type="InterPro" id="IPR029044">
    <property type="entry name" value="Nucleotide-diphossugar_trans"/>
</dbReference>
<organism evidence="2 3">
    <name type="scientific">Floridaenema flaviceps BLCC-F50</name>
    <dbReference type="NCBI Taxonomy" id="3153642"/>
    <lineage>
        <taxon>Bacteria</taxon>
        <taxon>Bacillati</taxon>
        <taxon>Cyanobacteriota</taxon>
        <taxon>Cyanophyceae</taxon>
        <taxon>Oscillatoriophycideae</taxon>
        <taxon>Aerosakkonematales</taxon>
        <taxon>Aerosakkonemataceae</taxon>
        <taxon>Floridanema</taxon>
        <taxon>Floridanema flaviceps</taxon>
    </lineage>
</organism>
<evidence type="ECO:0000313" key="3">
    <source>
        <dbReference type="Proteomes" id="UP001576784"/>
    </source>
</evidence>
<evidence type="ECO:0000313" key="2">
    <source>
        <dbReference type="EMBL" id="MFB2893473.1"/>
    </source>
</evidence>
<dbReference type="Proteomes" id="UP001576784">
    <property type="component" value="Unassembled WGS sequence"/>
</dbReference>